<feature type="domain" description="Helicase C-terminal" evidence="10">
    <location>
        <begin position="476"/>
        <end position="637"/>
    </location>
</feature>
<evidence type="ECO:0000256" key="3">
    <source>
        <dbReference type="ARBA" id="ARBA00022801"/>
    </source>
</evidence>
<dbReference type="SMART" id="SM00490">
    <property type="entry name" value="HELICc"/>
    <property type="match status" value="1"/>
</dbReference>
<feature type="region of interest" description="Disordered" evidence="8">
    <location>
        <begin position="650"/>
        <end position="755"/>
    </location>
</feature>
<feature type="compositionally biased region" description="Acidic residues" evidence="8">
    <location>
        <begin position="165"/>
        <end position="185"/>
    </location>
</feature>
<protein>
    <recommendedName>
        <fullName evidence="1">RNA helicase</fullName>
        <ecNumber evidence="1">3.6.4.13</ecNumber>
    </recommendedName>
</protein>
<dbReference type="Pfam" id="PF23469">
    <property type="entry name" value="KH_12"/>
    <property type="match status" value="1"/>
</dbReference>
<feature type="domain" description="DEAD-box RNA helicase Q" evidence="11">
    <location>
        <begin position="255"/>
        <end position="283"/>
    </location>
</feature>
<dbReference type="PROSITE" id="PS51192">
    <property type="entry name" value="HELICASE_ATP_BIND_1"/>
    <property type="match status" value="1"/>
</dbReference>
<dbReference type="GO" id="GO:0003676">
    <property type="term" value="F:nucleic acid binding"/>
    <property type="evidence" value="ECO:0007669"/>
    <property type="project" value="InterPro"/>
</dbReference>
<feature type="short sequence motif" description="Q motif" evidence="7">
    <location>
        <begin position="255"/>
        <end position="283"/>
    </location>
</feature>
<keyword evidence="4 12" id="KW-0347">Helicase</keyword>
<proteinExistence type="inferred from homology"/>
<evidence type="ECO:0000313" key="12">
    <source>
        <dbReference type="EMBL" id="WZN61778.1"/>
    </source>
</evidence>
<dbReference type="PROSITE" id="PS00039">
    <property type="entry name" value="DEAD_ATP_HELICASE"/>
    <property type="match status" value="1"/>
</dbReference>
<evidence type="ECO:0000256" key="5">
    <source>
        <dbReference type="ARBA" id="ARBA00022840"/>
    </source>
</evidence>
<dbReference type="InterPro" id="IPR027417">
    <property type="entry name" value="P-loop_NTPase"/>
</dbReference>
<dbReference type="AlphaFoldDB" id="A0AAX4P6N7"/>
<keyword evidence="5" id="KW-0067">ATP-binding</keyword>
<dbReference type="EMBL" id="CP151504">
    <property type="protein sequence ID" value="WZN61778.1"/>
    <property type="molecule type" value="Genomic_DNA"/>
</dbReference>
<feature type="compositionally biased region" description="Basic and acidic residues" evidence="8">
    <location>
        <begin position="78"/>
        <end position="91"/>
    </location>
</feature>
<dbReference type="GO" id="GO:0016787">
    <property type="term" value="F:hydrolase activity"/>
    <property type="evidence" value="ECO:0007669"/>
    <property type="project" value="UniProtKB-KW"/>
</dbReference>
<keyword evidence="13" id="KW-1185">Reference proteome</keyword>
<dbReference type="CDD" id="cd17953">
    <property type="entry name" value="DEADc_DDX46"/>
    <property type="match status" value="1"/>
</dbReference>
<feature type="region of interest" description="Disordered" evidence="8">
    <location>
        <begin position="1"/>
        <end position="20"/>
    </location>
</feature>
<evidence type="ECO:0000259" key="9">
    <source>
        <dbReference type="PROSITE" id="PS51192"/>
    </source>
</evidence>
<dbReference type="InterPro" id="IPR014001">
    <property type="entry name" value="Helicase_ATP-bd"/>
</dbReference>
<feature type="region of interest" description="Disordered" evidence="8">
    <location>
        <begin position="778"/>
        <end position="803"/>
    </location>
</feature>
<gene>
    <name evidence="12" type="ORF">HKI87_04g33130</name>
</gene>
<evidence type="ECO:0000313" key="13">
    <source>
        <dbReference type="Proteomes" id="UP001472866"/>
    </source>
</evidence>
<feature type="compositionally biased region" description="Polar residues" evidence="8">
    <location>
        <begin position="52"/>
        <end position="62"/>
    </location>
</feature>
<dbReference type="GO" id="GO:0003724">
    <property type="term" value="F:RNA helicase activity"/>
    <property type="evidence" value="ECO:0007669"/>
    <property type="project" value="UniProtKB-EC"/>
</dbReference>
<comment type="similarity">
    <text evidence="6">Belongs to the DEAD box helicase family. DDX46/PRP5 subfamily.</text>
</comment>
<dbReference type="PROSITE" id="PS51194">
    <property type="entry name" value="HELICASE_CTER"/>
    <property type="match status" value="1"/>
</dbReference>
<keyword evidence="3" id="KW-0378">Hydrolase</keyword>
<feature type="compositionally biased region" description="Basic and acidic residues" evidence="8">
    <location>
        <begin position="111"/>
        <end position="129"/>
    </location>
</feature>
<keyword evidence="2" id="KW-0547">Nucleotide-binding</keyword>
<dbReference type="Proteomes" id="UP001472866">
    <property type="component" value="Chromosome 04"/>
</dbReference>
<feature type="compositionally biased region" description="Basic and acidic residues" evidence="8">
    <location>
        <begin position="720"/>
        <end position="729"/>
    </location>
</feature>
<name>A0AAX4P6N7_9CHLO</name>
<feature type="domain" description="Helicase ATP-binding" evidence="9">
    <location>
        <begin position="286"/>
        <end position="465"/>
    </location>
</feature>
<dbReference type="CDD" id="cd18787">
    <property type="entry name" value="SF2_C_DEAD"/>
    <property type="match status" value="1"/>
</dbReference>
<dbReference type="InterPro" id="IPR011545">
    <property type="entry name" value="DEAD/DEAH_box_helicase_dom"/>
</dbReference>
<evidence type="ECO:0000256" key="7">
    <source>
        <dbReference type="PROSITE-ProRule" id="PRU00552"/>
    </source>
</evidence>
<feature type="compositionally biased region" description="Low complexity" evidence="8">
    <location>
        <begin position="732"/>
        <end position="743"/>
    </location>
</feature>
<dbReference type="SUPFAM" id="SSF52540">
    <property type="entry name" value="P-loop containing nucleoside triphosphate hydrolases"/>
    <property type="match status" value="1"/>
</dbReference>
<dbReference type="Gene3D" id="3.40.50.300">
    <property type="entry name" value="P-loop containing nucleotide triphosphate hydrolases"/>
    <property type="match status" value="2"/>
</dbReference>
<organism evidence="12 13">
    <name type="scientific">Chloropicon roscoffensis</name>
    <dbReference type="NCBI Taxonomy" id="1461544"/>
    <lineage>
        <taxon>Eukaryota</taxon>
        <taxon>Viridiplantae</taxon>
        <taxon>Chlorophyta</taxon>
        <taxon>Chloropicophyceae</taxon>
        <taxon>Chloropicales</taxon>
        <taxon>Chloropicaceae</taxon>
        <taxon>Chloropicon</taxon>
    </lineage>
</organism>
<reference evidence="12 13" key="1">
    <citation type="submission" date="2024-03" db="EMBL/GenBank/DDBJ databases">
        <title>Complete genome sequence of the green alga Chloropicon roscoffensis RCC1871.</title>
        <authorList>
            <person name="Lemieux C."/>
            <person name="Pombert J.-F."/>
            <person name="Otis C."/>
            <person name="Turmel M."/>
        </authorList>
    </citation>
    <scope>NUCLEOTIDE SEQUENCE [LARGE SCALE GENOMIC DNA]</scope>
    <source>
        <strain evidence="12 13">RCC1871</strain>
    </source>
</reference>
<dbReference type="InterPro" id="IPR014014">
    <property type="entry name" value="RNA_helicase_DEAD_Q_motif"/>
</dbReference>
<evidence type="ECO:0000256" key="6">
    <source>
        <dbReference type="ARBA" id="ARBA00038511"/>
    </source>
</evidence>
<dbReference type="InterPro" id="IPR001650">
    <property type="entry name" value="Helicase_C-like"/>
</dbReference>
<dbReference type="InterPro" id="IPR000629">
    <property type="entry name" value="RNA-helicase_DEAD-box_CS"/>
</dbReference>
<dbReference type="Pfam" id="PF00271">
    <property type="entry name" value="Helicase_C"/>
    <property type="match status" value="1"/>
</dbReference>
<evidence type="ECO:0000256" key="1">
    <source>
        <dbReference type="ARBA" id="ARBA00012552"/>
    </source>
</evidence>
<dbReference type="EC" id="3.6.4.13" evidence="1"/>
<feature type="compositionally biased region" description="Low complexity" evidence="8">
    <location>
        <begin position="140"/>
        <end position="151"/>
    </location>
</feature>
<feature type="region of interest" description="Disordered" evidence="8">
    <location>
        <begin position="33"/>
        <end position="190"/>
    </location>
</feature>
<sequence>MAGDGAKRKRGEEEEDEMDLVAKRRQRMLAWQEQRKKKRLESEGGVVVGDHTQPNAPPSTLQWRLDDDDDDDDDDVDDKGKDGEAKATRTGDDDDEVDPLDAFMAAEVLPEVDRLRREEEEKEVVEVETRGSGGAGGASGSSEAKAASAPSKPKKTRRYASYYDSSDDSGLEEGEEESASEDDEEWAKRVVSGKGSKLEKLVVVDHSKIDYEPFRKNFFIESPEIAKMTEAEVAKLRKDLGNVKVRGKDVPRPIKGWHQCGLSSRVLQTIAALGFETPMPIQAQALPITMQGRDCIGIAKTGSGKTMAFVLPMIRHIKDQPALRPGDGPVALVMAPTRELVQQIGKDVKRFAKSAGIRLVCVYGGSGVSDQISALKRGAEVVVCTPGRMIDVLAMGSGNRITNLQRVTYVVLDEADRMFDMGFEPQIKRMLGMVRPDRQTVMFSATFPRQVESLARLALTDPVEVLCGGRSVVNQDIDQIVEIRPEDQRFLRLLELLGVWYERGKVLVFVSSQDRCDNLFRDLLRSGYPCMSLHGGKDQSDRESTIADFKGDVCGLLVATSVAARGLDVKELKLVVNYDCPNHHEDYVHRVGRTGRAGNKGTAVTFIAPDEEKFAPDLVKALKESGRTVPVALREMAEDFGAKLGKGLTQAHGSGFGGSGFKFDEEEEETKKRARRAVQRQFGGGANDSDGEGGEGGGDEDEDDDIKVTTKTGAELPKPPQEREKEKPAPPEAAQGPQGQRQGVGRRDAAPQSEAPGREALLAAARAVARQIEAEAGYQGGAATSSALPTTRPALGAPSFSGAAPEAHYSTEIEINDFPQKARWQVTQRETMFRLQEEHDVAITNKGVYVAPGRQAPAGERKLYLLVEGPTERGVKQCKAEMKRIIKEATERAMVSGRYQI</sequence>
<dbReference type="SMART" id="SM00487">
    <property type="entry name" value="DEXDc"/>
    <property type="match status" value="1"/>
</dbReference>
<dbReference type="PROSITE" id="PS51195">
    <property type="entry name" value="Q_MOTIF"/>
    <property type="match status" value="1"/>
</dbReference>
<dbReference type="FunFam" id="3.40.50.300:FF:000079">
    <property type="entry name" value="probable ATP-dependent RNA helicase DDX17"/>
    <property type="match status" value="1"/>
</dbReference>
<dbReference type="PANTHER" id="PTHR47958">
    <property type="entry name" value="ATP-DEPENDENT RNA HELICASE DBP3"/>
    <property type="match status" value="1"/>
</dbReference>
<evidence type="ECO:0000256" key="2">
    <source>
        <dbReference type="ARBA" id="ARBA00022741"/>
    </source>
</evidence>
<evidence type="ECO:0000259" key="11">
    <source>
        <dbReference type="PROSITE" id="PS51195"/>
    </source>
</evidence>
<feature type="compositionally biased region" description="Acidic residues" evidence="8">
    <location>
        <begin position="689"/>
        <end position="705"/>
    </location>
</feature>
<dbReference type="GO" id="GO:0005524">
    <property type="term" value="F:ATP binding"/>
    <property type="evidence" value="ECO:0007669"/>
    <property type="project" value="UniProtKB-KW"/>
</dbReference>
<dbReference type="InterPro" id="IPR056149">
    <property type="entry name" value="PRP5/DDX46/KHDC4_KH"/>
</dbReference>
<accession>A0AAX4P6N7</accession>
<evidence type="ECO:0000256" key="8">
    <source>
        <dbReference type="SAM" id="MobiDB-lite"/>
    </source>
</evidence>
<evidence type="ECO:0000256" key="4">
    <source>
        <dbReference type="ARBA" id="ARBA00022806"/>
    </source>
</evidence>
<feature type="compositionally biased region" description="Acidic residues" evidence="8">
    <location>
        <begin position="66"/>
        <end position="77"/>
    </location>
</feature>
<evidence type="ECO:0000259" key="10">
    <source>
        <dbReference type="PROSITE" id="PS51194"/>
    </source>
</evidence>
<dbReference type="Pfam" id="PF00270">
    <property type="entry name" value="DEAD"/>
    <property type="match status" value="1"/>
</dbReference>